<evidence type="ECO:0000313" key="7">
    <source>
        <dbReference type="EMBL" id="QSP93381.1"/>
    </source>
</evidence>
<reference evidence="7 8" key="1">
    <citation type="submission" date="2021-03" db="EMBL/GenBank/DDBJ databases">
        <title>Genome sequencing of Marinobacter sp. LPB0319.</title>
        <authorList>
            <person name="Kim J."/>
        </authorList>
    </citation>
    <scope>NUCLEOTIDE SEQUENCE [LARGE SCALE GENOMIC DNA]</scope>
    <source>
        <strain evidence="7 8">LPB0319</strain>
    </source>
</reference>
<dbReference type="NCBIfam" id="NF006020">
    <property type="entry name" value="PRK08162.1"/>
    <property type="match status" value="1"/>
</dbReference>
<keyword evidence="4" id="KW-0443">Lipid metabolism</keyword>
<accession>A0ABX7MME6</accession>
<dbReference type="InterPro" id="IPR020845">
    <property type="entry name" value="AMP-binding_CS"/>
</dbReference>
<dbReference type="EMBL" id="CP071247">
    <property type="protein sequence ID" value="QSP93381.1"/>
    <property type="molecule type" value="Genomic_DNA"/>
</dbReference>
<organism evidence="7 8">
    <name type="scientific">Marinobacter salinisoli</name>
    <dbReference type="NCBI Taxonomy" id="2769486"/>
    <lineage>
        <taxon>Bacteria</taxon>
        <taxon>Pseudomonadati</taxon>
        <taxon>Pseudomonadota</taxon>
        <taxon>Gammaproteobacteria</taxon>
        <taxon>Pseudomonadales</taxon>
        <taxon>Marinobacteraceae</taxon>
        <taxon>Marinobacter</taxon>
    </lineage>
</organism>
<evidence type="ECO:0000313" key="8">
    <source>
        <dbReference type="Proteomes" id="UP000663555"/>
    </source>
</evidence>
<evidence type="ECO:0000256" key="4">
    <source>
        <dbReference type="ARBA" id="ARBA00023098"/>
    </source>
</evidence>
<keyword evidence="2" id="KW-0436">Ligase</keyword>
<dbReference type="RefSeq" id="WP_206642606.1">
    <property type="nucleotide sequence ID" value="NZ_CP071247.1"/>
</dbReference>
<evidence type="ECO:0000256" key="3">
    <source>
        <dbReference type="ARBA" id="ARBA00022832"/>
    </source>
</evidence>
<dbReference type="InterPro" id="IPR042099">
    <property type="entry name" value="ANL_N_sf"/>
</dbReference>
<comment type="similarity">
    <text evidence="1">Belongs to the ATP-dependent AMP-binding enzyme family.</text>
</comment>
<protein>
    <submittedName>
        <fullName evidence="7">Acyl-CoA synthetase</fullName>
    </submittedName>
</protein>
<dbReference type="InterPro" id="IPR000873">
    <property type="entry name" value="AMP-dep_synth/lig_dom"/>
</dbReference>
<feature type="domain" description="AMP-dependent synthetase/ligase" evidence="5">
    <location>
        <begin position="28"/>
        <end position="406"/>
    </location>
</feature>
<sequence length="547" mass="59363">MNDVSQFDEGLGKNAANHVPLSPLSFIRRAAAVYPHRTALIYGDTRYTWQQTYARCCQLASLLQDFGVSRGDTVAVMLPNVPAMYEAHFGVPMTGAVLNAINIRLDAATVAFILDHSRARFLLVDPEYADVVEMALARMNGAAPVIINVPDASQGAQTLIGNHEYETLLAGQPETLDWRLPADEWDAIALGYTSGTTGNPKGVVTHHRGAYLNAVSNVLSWTLPASVTYLWTLPMFHCNGWCFPWTLAAIGGTSVCLRRVDPELILELIPQHQVSHYCGAPIVHAMIADAARAAGTTFDRPVAGLIAGAAPPATVLERMEKIGVALTHVYGLTETYGPATVCAKQDDWAQRPLDEQVRLNGRQGVTYPLEEDVAVLDPATMEPVPADGQTMGEVMFRGNIVMKGYLRNPAATKEAFAGGWFHSGDLAVMEPDGYIKIRDRLKDVIISGGENISSLEVEEVILRHPDVALAAVVAMEDAKWGEVPAAFVQLRPDAELNEAQLIAFCRDNISRFKVPKKVIFGPLPTTSTGKIQKFLLRQQLGTGTSPG</sequence>
<dbReference type="InterPro" id="IPR025110">
    <property type="entry name" value="AMP-bd_C"/>
</dbReference>
<evidence type="ECO:0000256" key="1">
    <source>
        <dbReference type="ARBA" id="ARBA00006432"/>
    </source>
</evidence>
<evidence type="ECO:0000259" key="6">
    <source>
        <dbReference type="Pfam" id="PF13193"/>
    </source>
</evidence>
<proteinExistence type="inferred from homology"/>
<dbReference type="InterPro" id="IPR045851">
    <property type="entry name" value="AMP-bd_C_sf"/>
</dbReference>
<dbReference type="PANTHER" id="PTHR43859">
    <property type="entry name" value="ACYL-ACTIVATING ENZYME"/>
    <property type="match status" value="1"/>
</dbReference>
<gene>
    <name evidence="7" type="ORF">LPB19_09040</name>
</gene>
<name>A0ABX7MME6_9GAMM</name>
<dbReference type="SUPFAM" id="SSF56801">
    <property type="entry name" value="Acetyl-CoA synthetase-like"/>
    <property type="match status" value="1"/>
</dbReference>
<dbReference type="Pfam" id="PF13193">
    <property type="entry name" value="AMP-binding_C"/>
    <property type="match status" value="1"/>
</dbReference>
<dbReference type="Gene3D" id="3.40.50.12780">
    <property type="entry name" value="N-terminal domain of ligase-like"/>
    <property type="match status" value="1"/>
</dbReference>
<keyword evidence="3" id="KW-0276">Fatty acid metabolism</keyword>
<dbReference type="Gene3D" id="3.30.300.30">
    <property type="match status" value="1"/>
</dbReference>
<evidence type="ECO:0000259" key="5">
    <source>
        <dbReference type="Pfam" id="PF00501"/>
    </source>
</evidence>
<evidence type="ECO:0000256" key="2">
    <source>
        <dbReference type="ARBA" id="ARBA00022598"/>
    </source>
</evidence>
<dbReference type="PROSITE" id="PS00455">
    <property type="entry name" value="AMP_BINDING"/>
    <property type="match status" value="1"/>
</dbReference>
<dbReference type="Proteomes" id="UP000663555">
    <property type="component" value="Chromosome"/>
</dbReference>
<dbReference type="PANTHER" id="PTHR43859:SF4">
    <property type="entry name" value="BUTANOATE--COA LIGASE AAE1-RELATED"/>
    <property type="match status" value="1"/>
</dbReference>
<feature type="domain" description="AMP-binding enzyme C-terminal" evidence="6">
    <location>
        <begin position="456"/>
        <end position="530"/>
    </location>
</feature>
<dbReference type="Pfam" id="PF00501">
    <property type="entry name" value="AMP-binding"/>
    <property type="match status" value="1"/>
</dbReference>
<keyword evidence="8" id="KW-1185">Reference proteome</keyword>
<dbReference type="CDD" id="cd12118">
    <property type="entry name" value="ttLC_FACS_AEE21_like"/>
    <property type="match status" value="1"/>
</dbReference>